<dbReference type="Proteomes" id="UP000526125">
    <property type="component" value="Unassembled WGS sequence"/>
</dbReference>
<evidence type="ECO:0000259" key="1">
    <source>
        <dbReference type="Pfam" id="PF13625"/>
    </source>
</evidence>
<comment type="caution">
    <text evidence="2">The sequence shown here is derived from an EMBL/GenBank/DDBJ whole genome shotgun (WGS) entry which is preliminary data.</text>
</comment>
<feature type="domain" description="Helicase XPB/Ssl2 N-terminal" evidence="1">
    <location>
        <begin position="342"/>
        <end position="435"/>
    </location>
</feature>
<sequence>MRVYEASEPKELTELLPSEQVVLGALFHKHAGQPFSTMMTTSESAAEGLSGVEARSAFIRLRQKGWIRAVRKTWGESLYYIPVHLIPALTAAYAQRIRDNGLPERDMGRDGLELKMTQSNPIQVIQEAKPDIAVEIIHILAWIARENLTLTSKGTVHKRMLQRLSAMTHWCAEDFVGLNLQYEHPDVYPAHVAILLDMLLSLGLLHKDQEKIQVDAASLGYWLKQSWPFMHREIFKVCMGRYGISSPEVQHFRYRLILLGASQYTWFDIADVILQRNKNGETGDAGQSEYVRSWLNALAGWGYGEIGEDASGNLFYRWLVDPEALLHSEVQQAMDTGKEVFFVQPDFEIMVPPEVIPQVRWKLEYCAELISLDRMSIYRVTKEQIMNASRNGFTCDKVMEFLDCYAAMRVPEHVRMAIQQWGSEWDRLKTQSDKNAANNQIIKSIDSFLNDKDDHVIEPGDSQASFYVQGREGLFHLGPDSFIYEQEQFIVEPSDLLPEYGSIPDMWHNDWRRYHMSTTRQITAKAIEWQTKLSLKKDQSVVYIIPEQIQGHDDWTLTGWVVPGTDERAIERCTISPMDWDKIRLIVPEQI</sequence>
<name>A0A7Y6BVW0_9BACL</name>
<keyword evidence="3" id="KW-1185">Reference proteome</keyword>
<gene>
    <name evidence="2" type="ORF">HP552_12030</name>
</gene>
<organism evidence="2 3">
    <name type="scientific">Paenibacillus xylanilyticus</name>
    <dbReference type="NCBI Taxonomy" id="248903"/>
    <lineage>
        <taxon>Bacteria</taxon>
        <taxon>Bacillati</taxon>
        <taxon>Bacillota</taxon>
        <taxon>Bacilli</taxon>
        <taxon>Bacillales</taxon>
        <taxon>Paenibacillaceae</taxon>
        <taxon>Paenibacillus</taxon>
    </lineage>
</organism>
<evidence type="ECO:0000313" key="3">
    <source>
        <dbReference type="Proteomes" id="UP000526125"/>
    </source>
</evidence>
<dbReference type="Pfam" id="PF13625">
    <property type="entry name" value="Helicase_C_3"/>
    <property type="match status" value="1"/>
</dbReference>
<dbReference type="InterPro" id="IPR032830">
    <property type="entry name" value="XPB/Ssl2_N"/>
</dbReference>
<proteinExistence type="predicted"/>
<dbReference type="AlphaFoldDB" id="A0A7Y6BVW0"/>
<accession>A0A7Y6BVW0</accession>
<protein>
    <recommendedName>
        <fullName evidence="1">Helicase XPB/Ssl2 N-terminal domain-containing protein</fullName>
    </recommendedName>
</protein>
<dbReference type="RefSeq" id="WP_175395697.1">
    <property type="nucleotide sequence ID" value="NZ_JABMCB010000177.1"/>
</dbReference>
<dbReference type="EMBL" id="JABMCB010000177">
    <property type="protein sequence ID" value="NUU75960.1"/>
    <property type="molecule type" value="Genomic_DNA"/>
</dbReference>
<reference evidence="2 3" key="1">
    <citation type="submission" date="2020-05" db="EMBL/GenBank/DDBJ databases">
        <title>Genome Sequencing of Type Strains.</title>
        <authorList>
            <person name="Lemaire J.F."/>
            <person name="Inderbitzin P."/>
            <person name="Gregorio O.A."/>
            <person name="Collins S.B."/>
            <person name="Wespe N."/>
            <person name="Knight-Connoni V."/>
        </authorList>
    </citation>
    <scope>NUCLEOTIDE SEQUENCE [LARGE SCALE GENOMIC DNA]</scope>
    <source>
        <strain evidence="2 3">LMG 21957</strain>
    </source>
</reference>
<evidence type="ECO:0000313" key="2">
    <source>
        <dbReference type="EMBL" id="NUU75960.1"/>
    </source>
</evidence>